<sequence length="90" mass="10470">MGLFFNRHKKETPAPAGEVKPKGLREDHGLYYEEKGTKPICTYCYQTKHETYTLDGPSFIGLYTCPNCGRQFQRRPDEPFAKEAKEEEKH</sequence>
<dbReference type="HOGENOM" id="CLU_2437175_0_0_9"/>
<evidence type="ECO:0000313" key="2">
    <source>
        <dbReference type="EMBL" id="ERL65553.1"/>
    </source>
</evidence>
<reference evidence="3" key="1">
    <citation type="journal article" date="2013" name="Genome Announc.">
        <title>Whole-Genome Sequencing of Lactobacillus shenzhenensis Strain LY-73T.</title>
        <authorList>
            <person name="Lin Z."/>
            <person name="Liu Z."/>
            <person name="Yang R."/>
            <person name="Zou Y."/>
            <person name="Wan D."/>
            <person name="Chen J."/>
            <person name="Guo M."/>
            <person name="Zhao J."/>
            <person name="Fang C."/>
            <person name="Yang R."/>
            <person name="Liu F."/>
        </authorList>
    </citation>
    <scope>NUCLEOTIDE SEQUENCE [LARGE SCALE GENOMIC DNA]</scope>
    <source>
        <strain evidence="3">LY-73</strain>
    </source>
</reference>
<dbReference type="Proteomes" id="UP000030647">
    <property type="component" value="Unassembled WGS sequence"/>
</dbReference>
<protein>
    <submittedName>
        <fullName evidence="2">Uncharacterized protein</fullName>
    </submittedName>
</protein>
<feature type="compositionally biased region" description="Basic residues" evidence="1">
    <location>
        <begin position="1"/>
        <end position="10"/>
    </location>
</feature>
<evidence type="ECO:0000313" key="3">
    <source>
        <dbReference type="Proteomes" id="UP000030647"/>
    </source>
</evidence>
<dbReference type="STRING" id="1231336.L248_2626"/>
<dbReference type="eggNOG" id="ENOG5030BGE">
    <property type="taxonomic scope" value="Bacteria"/>
</dbReference>
<dbReference type="AlphaFoldDB" id="U4TUK2"/>
<organism evidence="2 3">
    <name type="scientific">Schleiferilactobacillus shenzhenensis LY-73</name>
    <dbReference type="NCBI Taxonomy" id="1231336"/>
    <lineage>
        <taxon>Bacteria</taxon>
        <taxon>Bacillati</taxon>
        <taxon>Bacillota</taxon>
        <taxon>Bacilli</taxon>
        <taxon>Lactobacillales</taxon>
        <taxon>Lactobacillaceae</taxon>
        <taxon>Schleiferilactobacillus</taxon>
    </lineage>
</organism>
<feature type="region of interest" description="Disordered" evidence="1">
    <location>
        <begin position="1"/>
        <end position="22"/>
    </location>
</feature>
<dbReference type="OrthoDB" id="9808883at2"/>
<gene>
    <name evidence="2" type="ORF">L248_2626</name>
</gene>
<dbReference type="RefSeq" id="WP_022529227.1">
    <property type="nucleotide sequence ID" value="NZ_KI271586.1"/>
</dbReference>
<name>U4TUK2_9LACO</name>
<accession>U4TUK2</accession>
<dbReference type="EMBL" id="KI271586">
    <property type="protein sequence ID" value="ERL65553.1"/>
    <property type="molecule type" value="Genomic_DNA"/>
</dbReference>
<evidence type="ECO:0000256" key="1">
    <source>
        <dbReference type="SAM" id="MobiDB-lite"/>
    </source>
</evidence>
<keyword evidence="3" id="KW-1185">Reference proteome</keyword>
<proteinExistence type="predicted"/>